<evidence type="ECO:0000256" key="1">
    <source>
        <dbReference type="SAM" id="MobiDB-lite"/>
    </source>
</evidence>
<protein>
    <submittedName>
        <fullName evidence="2">Uncharacterized protein</fullName>
    </submittedName>
</protein>
<proteinExistence type="predicted"/>
<dbReference type="EMBL" id="UEYP01000003">
    <property type="protein sequence ID" value="SSC67052.1"/>
    <property type="molecule type" value="Genomic_DNA"/>
</dbReference>
<keyword evidence="3" id="KW-1185">Reference proteome</keyword>
<dbReference type="AlphaFoldDB" id="A0A376AGU5"/>
<accession>A0A376AGU5</accession>
<evidence type="ECO:0000313" key="3">
    <source>
        <dbReference type="Proteomes" id="UP000254764"/>
    </source>
</evidence>
<name>A0A376AGU5_9HYPH</name>
<sequence>MTHGVLLEATFCGFLIRHPMRGGDGKECDPVTGDHAIQMGTLAFGFKSNRQPPRRPRDELNVNTGFRGGSRPGG</sequence>
<evidence type="ECO:0000313" key="2">
    <source>
        <dbReference type="EMBL" id="SSC67052.1"/>
    </source>
</evidence>
<reference evidence="3" key="1">
    <citation type="submission" date="2018-07" db="EMBL/GenBank/DDBJ databases">
        <authorList>
            <person name="Peiro R."/>
            <person name="Begona"/>
            <person name="Cbmso G."/>
            <person name="Lopez M."/>
            <person name="Gonzalez S."/>
        </authorList>
    </citation>
    <scope>NUCLEOTIDE SEQUENCE [LARGE SCALE GENOMIC DNA]</scope>
</reference>
<gene>
    <name evidence="2" type="ORF">RHIZ70_2760</name>
</gene>
<organism evidence="2 3">
    <name type="scientific">Ciceribacter selenitireducens ATCC BAA-1503</name>
    <dbReference type="NCBI Taxonomy" id="1336235"/>
    <lineage>
        <taxon>Bacteria</taxon>
        <taxon>Pseudomonadati</taxon>
        <taxon>Pseudomonadota</taxon>
        <taxon>Alphaproteobacteria</taxon>
        <taxon>Hyphomicrobiales</taxon>
        <taxon>Rhizobiaceae</taxon>
        <taxon>Ciceribacter</taxon>
    </lineage>
</organism>
<feature type="region of interest" description="Disordered" evidence="1">
    <location>
        <begin position="45"/>
        <end position="74"/>
    </location>
</feature>
<dbReference type="Proteomes" id="UP000254764">
    <property type="component" value="Unassembled WGS sequence"/>
</dbReference>